<feature type="transmembrane region" description="Helical" evidence="9">
    <location>
        <begin position="63"/>
        <end position="85"/>
    </location>
</feature>
<keyword evidence="6 9" id="KW-1133">Transmembrane helix</keyword>
<evidence type="ECO:0000256" key="1">
    <source>
        <dbReference type="ARBA" id="ARBA00022448"/>
    </source>
</evidence>
<keyword evidence="1" id="KW-0813">Transport</keyword>
<organism evidence="10 11">
    <name type="scientific">Devosia pacifica</name>
    <dbReference type="NCBI Taxonomy" id="1335967"/>
    <lineage>
        <taxon>Bacteria</taxon>
        <taxon>Pseudomonadati</taxon>
        <taxon>Pseudomonadota</taxon>
        <taxon>Alphaproteobacteria</taxon>
        <taxon>Hyphomicrobiales</taxon>
        <taxon>Devosiaceae</taxon>
        <taxon>Devosia</taxon>
    </lineage>
</organism>
<evidence type="ECO:0000313" key="11">
    <source>
        <dbReference type="Proteomes" id="UP000646579"/>
    </source>
</evidence>
<dbReference type="InterPro" id="IPR004623">
    <property type="entry name" value="KdpA"/>
</dbReference>
<keyword evidence="8 9" id="KW-0472">Membrane</keyword>
<evidence type="ECO:0000256" key="2">
    <source>
        <dbReference type="ARBA" id="ARBA00022475"/>
    </source>
</evidence>
<evidence type="ECO:0000256" key="4">
    <source>
        <dbReference type="ARBA" id="ARBA00022692"/>
    </source>
</evidence>
<name>A0A918VWJ4_9HYPH</name>
<evidence type="ECO:0008006" key="12">
    <source>
        <dbReference type="Google" id="ProtNLM"/>
    </source>
</evidence>
<evidence type="ECO:0000313" key="10">
    <source>
        <dbReference type="EMBL" id="GHA29988.1"/>
    </source>
</evidence>
<dbReference type="Pfam" id="PF03814">
    <property type="entry name" value="KdpA"/>
    <property type="match status" value="1"/>
</dbReference>
<proteinExistence type="predicted"/>
<dbReference type="GO" id="GO:0008556">
    <property type="term" value="F:P-type potassium transmembrane transporter activity"/>
    <property type="evidence" value="ECO:0007669"/>
    <property type="project" value="InterPro"/>
</dbReference>
<dbReference type="EMBL" id="BMZE01000003">
    <property type="protein sequence ID" value="GHA29988.1"/>
    <property type="molecule type" value="Genomic_DNA"/>
</dbReference>
<dbReference type="Proteomes" id="UP000646579">
    <property type="component" value="Unassembled WGS sequence"/>
</dbReference>
<evidence type="ECO:0000256" key="5">
    <source>
        <dbReference type="ARBA" id="ARBA00022958"/>
    </source>
</evidence>
<evidence type="ECO:0000256" key="9">
    <source>
        <dbReference type="SAM" id="Phobius"/>
    </source>
</evidence>
<keyword evidence="2" id="KW-1003">Cell membrane</keyword>
<sequence>MTWQGWLQIGLVLALVVATIKPLGLYMARVFGGERTLFSPMFGPIERGFYRLAGLDPEGEQTWLGYAVGVLLFSFFGVVLLFAILRLQGLLPLNPQGFEGLAPDLAFNTAVSL</sequence>
<keyword evidence="4 9" id="KW-0812">Transmembrane</keyword>
<reference evidence="10" key="2">
    <citation type="submission" date="2020-09" db="EMBL/GenBank/DDBJ databases">
        <authorList>
            <person name="Sun Q."/>
            <person name="Kim S."/>
        </authorList>
    </citation>
    <scope>NUCLEOTIDE SEQUENCE</scope>
    <source>
        <strain evidence="10">KCTC 32437</strain>
    </source>
</reference>
<dbReference type="GO" id="GO:0005886">
    <property type="term" value="C:plasma membrane"/>
    <property type="evidence" value="ECO:0007669"/>
    <property type="project" value="TreeGrafter"/>
</dbReference>
<dbReference type="PANTHER" id="PTHR30607:SF2">
    <property type="entry name" value="POTASSIUM-TRANSPORTING ATPASE POTASSIUM-BINDING SUBUNIT"/>
    <property type="match status" value="1"/>
</dbReference>
<evidence type="ECO:0000256" key="6">
    <source>
        <dbReference type="ARBA" id="ARBA00022989"/>
    </source>
</evidence>
<dbReference type="PANTHER" id="PTHR30607">
    <property type="entry name" value="POTASSIUM-TRANSPORTING ATPASE A CHAIN"/>
    <property type="match status" value="1"/>
</dbReference>
<evidence type="ECO:0000256" key="3">
    <source>
        <dbReference type="ARBA" id="ARBA00022538"/>
    </source>
</evidence>
<comment type="caution">
    <text evidence="10">The sequence shown here is derived from an EMBL/GenBank/DDBJ whole genome shotgun (WGS) entry which is preliminary data.</text>
</comment>
<keyword evidence="11" id="KW-1185">Reference proteome</keyword>
<evidence type="ECO:0000256" key="7">
    <source>
        <dbReference type="ARBA" id="ARBA00023065"/>
    </source>
</evidence>
<accession>A0A918VWJ4</accession>
<reference evidence="10" key="1">
    <citation type="journal article" date="2014" name="Int. J. Syst. Evol. Microbiol.">
        <title>Complete genome sequence of Corynebacterium casei LMG S-19264T (=DSM 44701T), isolated from a smear-ripened cheese.</title>
        <authorList>
            <consortium name="US DOE Joint Genome Institute (JGI-PGF)"/>
            <person name="Walter F."/>
            <person name="Albersmeier A."/>
            <person name="Kalinowski J."/>
            <person name="Ruckert C."/>
        </authorList>
    </citation>
    <scope>NUCLEOTIDE SEQUENCE</scope>
    <source>
        <strain evidence="10">KCTC 32437</strain>
    </source>
</reference>
<gene>
    <name evidence="10" type="ORF">GCM10007989_27080</name>
</gene>
<protein>
    <recommendedName>
        <fullName evidence="12">Potassium-transporting ATPase subunit KdpA</fullName>
    </recommendedName>
</protein>
<feature type="transmembrane region" description="Helical" evidence="9">
    <location>
        <begin position="6"/>
        <end position="28"/>
    </location>
</feature>
<keyword evidence="5" id="KW-0630">Potassium</keyword>
<keyword evidence="7" id="KW-0406">Ion transport</keyword>
<evidence type="ECO:0000256" key="8">
    <source>
        <dbReference type="ARBA" id="ARBA00023136"/>
    </source>
</evidence>
<keyword evidence="3" id="KW-0633">Potassium transport</keyword>
<dbReference type="AlphaFoldDB" id="A0A918VWJ4"/>